<reference evidence="2 3" key="1">
    <citation type="submission" date="2018-06" db="EMBL/GenBank/DDBJ databases">
        <title>Chryseolinea flavus sp. nov., a member of the phylum Bacteroidetes isolated from soil.</title>
        <authorList>
            <person name="Li Y."/>
            <person name="Wang J."/>
        </authorList>
    </citation>
    <scope>NUCLEOTIDE SEQUENCE [LARGE SCALE GENOMIC DNA]</scope>
    <source>
        <strain evidence="2 3">SDU1-6</strain>
    </source>
</reference>
<comment type="caution">
    <text evidence="2">The sequence shown here is derived from an EMBL/GenBank/DDBJ whole genome shotgun (WGS) entry which is preliminary data.</text>
</comment>
<dbReference type="EMBL" id="QMFY01000024">
    <property type="protein sequence ID" value="RAV97933.1"/>
    <property type="molecule type" value="Genomic_DNA"/>
</dbReference>
<evidence type="ECO:0000313" key="3">
    <source>
        <dbReference type="Proteomes" id="UP000251889"/>
    </source>
</evidence>
<dbReference type="RefSeq" id="WP_112749879.1">
    <property type="nucleotide sequence ID" value="NZ_QMFY01000024.1"/>
</dbReference>
<dbReference type="AlphaFoldDB" id="A0A364XWM7"/>
<sequence>MPLSASYFPLQIRFVIIVVYYATMSVLLYKRKPATLIIFWCLIALYNASDLVQFGYAYLTWRPEMLPHNASSNTLVEQAIRNHVMMDSRTYLITQMILPAFWSVVSFFALRRVFRGRHER</sequence>
<name>A0A364XWM7_9BACT</name>
<dbReference type="OrthoDB" id="3754030at2"/>
<feature type="transmembrane region" description="Helical" evidence="1">
    <location>
        <begin position="36"/>
        <end position="59"/>
    </location>
</feature>
<keyword evidence="1" id="KW-1133">Transmembrane helix</keyword>
<gene>
    <name evidence="2" type="ORF">DQQ10_26030</name>
</gene>
<organism evidence="2 3">
    <name type="scientific">Pseudochryseolinea flava</name>
    <dbReference type="NCBI Taxonomy" id="2059302"/>
    <lineage>
        <taxon>Bacteria</taxon>
        <taxon>Pseudomonadati</taxon>
        <taxon>Bacteroidota</taxon>
        <taxon>Cytophagia</taxon>
        <taxon>Cytophagales</taxon>
        <taxon>Fulvivirgaceae</taxon>
        <taxon>Pseudochryseolinea</taxon>
    </lineage>
</organism>
<proteinExistence type="predicted"/>
<evidence type="ECO:0000313" key="2">
    <source>
        <dbReference type="EMBL" id="RAV97933.1"/>
    </source>
</evidence>
<feature type="transmembrane region" description="Helical" evidence="1">
    <location>
        <begin position="12"/>
        <end position="29"/>
    </location>
</feature>
<keyword evidence="3" id="KW-1185">Reference proteome</keyword>
<feature type="transmembrane region" description="Helical" evidence="1">
    <location>
        <begin position="91"/>
        <end position="110"/>
    </location>
</feature>
<keyword evidence="1" id="KW-0472">Membrane</keyword>
<evidence type="ECO:0000256" key="1">
    <source>
        <dbReference type="SAM" id="Phobius"/>
    </source>
</evidence>
<protein>
    <submittedName>
        <fullName evidence="2">Uncharacterized protein</fullName>
    </submittedName>
</protein>
<keyword evidence="1" id="KW-0812">Transmembrane</keyword>
<dbReference type="Proteomes" id="UP000251889">
    <property type="component" value="Unassembled WGS sequence"/>
</dbReference>
<accession>A0A364XWM7</accession>